<evidence type="ECO:0000256" key="1">
    <source>
        <dbReference type="ARBA" id="ARBA00004613"/>
    </source>
</evidence>
<comment type="subcellular location">
    <subcellularLocation>
        <location evidence="1">Secreted</location>
    </subcellularLocation>
</comment>
<name>B5EHK4_CITBB</name>
<sequence>MAKEGLLWPRGVQPKTKLSIAIATMARWLCLCLLTISICLGCAHKQTLQPDRLKTVQAPPKTVPERLKTVATFKGVQVTGVTSTNTGRLFANFPRWREGVSFSVVEVSPDGSFKPYPDAEWNRWEGYPQPNRFTCVQSVVAHGDSLYVLDPSNPQFAGVVGSAKLFVFDLKTNQLKRRYEFDSGVAPQRSYLNDLRIDDAAGKIYITDSGLGAIVVVDIATGNTRRVLAHHPSTKAEEITLKIDGKEFLRNGKPPRIHTDGIELDRKNGYLYYHALTGYHLYRVPTKALVAAFYDPKQEPALEAKVEDLGKTPAPDGMMFDAEGNLYLGDLEHDAVVYRTPAGEILTLVQDPRIRWADTFTIDPNDSLIFTASRIHQVPQNGGIDDMEFPIYSLQLPHSSAPQ</sequence>
<dbReference type="SUPFAM" id="SSF63829">
    <property type="entry name" value="Calcium-dependent phosphotriesterase"/>
    <property type="match status" value="1"/>
</dbReference>
<protein>
    <submittedName>
        <fullName evidence="3">Major royal jelly-related protein</fullName>
    </submittedName>
</protein>
<dbReference type="EMBL" id="CP001124">
    <property type="protein sequence ID" value="ACH38214.1"/>
    <property type="molecule type" value="Genomic_DNA"/>
</dbReference>
<dbReference type="eggNOG" id="COG3386">
    <property type="taxonomic scope" value="Bacteria"/>
</dbReference>
<proteinExistence type="predicted"/>
<dbReference type="KEGG" id="gbm:Gbem_1195"/>
<dbReference type="Gene3D" id="2.120.10.30">
    <property type="entry name" value="TolB, C-terminal domain"/>
    <property type="match status" value="1"/>
</dbReference>
<dbReference type="Proteomes" id="UP000008825">
    <property type="component" value="Chromosome"/>
</dbReference>
<dbReference type="InterPro" id="IPR017996">
    <property type="entry name" value="MRJP/yellow-related"/>
</dbReference>
<gene>
    <name evidence="3" type="ordered locus">Gbem_1195</name>
</gene>
<dbReference type="PANTHER" id="PTHR10009:SF18">
    <property type="entry name" value="PROTEIN YELLOW-LIKE PROTEIN"/>
    <property type="match status" value="1"/>
</dbReference>
<reference evidence="3 4" key="1">
    <citation type="submission" date="2008-07" db="EMBL/GenBank/DDBJ databases">
        <title>Complete sequence of Geobacter bemidjiensis BEM.</title>
        <authorList>
            <consortium name="US DOE Joint Genome Institute"/>
            <person name="Lucas S."/>
            <person name="Copeland A."/>
            <person name="Lapidus A."/>
            <person name="Glavina del Rio T."/>
            <person name="Dalin E."/>
            <person name="Tice H."/>
            <person name="Bruce D."/>
            <person name="Goodwin L."/>
            <person name="Pitluck S."/>
            <person name="Kiss H."/>
            <person name="Brettin T."/>
            <person name="Detter J.C."/>
            <person name="Han C."/>
            <person name="Kuske C.R."/>
            <person name="Schmutz J."/>
            <person name="Larimer F."/>
            <person name="Land M."/>
            <person name="Hauser L."/>
            <person name="Kyrpides N."/>
            <person name="Lykidis A."/>
            <person name="Lovley D."/>
            <person name="Richardson P."/>
        </authorList>
    </citation>
    <scope>NUCLEOTIDE SEQUENCE [LARGE SCALE GENOMIC DNA]</scope>
    <source>
        <strain evidence="4">ATCC BAA-1014 / DSM 16622 / JCM 12645 / Bem</strain>
    </source>
</reference>
<dbReference type="STRING" id="404380.Gbem_1195"/>
<dbReference type="PANTHER" id="PTHR10009">
    <property type="entry name" value="PROTEIN YELLOW-RELATED"/>
    <property type="match status" value="1"/>
</dbReference>
<evidence type="ECO:0000256" key="2">
    <source>
        <dbReference type="ARBA" id="ARBA00022525"/>
    </source>
</evidence>
<reference evidence="3 4" key="2">
    <citation type="journal article" date="2010" name="BMC Genomics">
        <title>The genome of Geobacter bemidjiensis, exemplar for the subsurface clade of Geobacter species that predominate in Fe(III)-reducing subsurface environments.</title>
        <authorList>
            <person name="Aklujkar M."/>
            <person name="Young N.D."/>
            <person name="Holmes D."/>
            <person name="Chavan M."/>
            <person name="Risso C."/>
            <person name="Kiss H.E."/>
            <person name="Han C.S."/>
            <person name="Land M.L."/>
            <person name="Lovley D.R."/>
        </authorList>
    </citation>
    <scope>NUCLEOTIDE SEQUENCE [LARGE SCALE GENOMIC DNA]</scope>
    <source>
        <strain evidence="4">ATCC BAA-1014 / DSM 16622 / JCM 12645 / Bem</strain>
    </source>
</reference>
<dbReference type="AlphaFoldDB" id="B5EHK4"/>
<evidence type="ECO:0000313" key="3">
    <source>
        <dbReference type="EMBL" id="ACH38214.1"/>
    </source>
</evidence>
<keyword evidence="4" id="KW-1185">Reference proteome</keyword>
<dbReference type="OrthoDB" id="9797664at2"/>
<dbReference type="InterPro" id="IPR011042">
    <property type="entry name" value="6-blade_b-propeller_TolB-like"/>
</dbReference>
<evidence type="ECO:0000313" key="4">
    <source>
        <dbReference type="Proteomes" id="UP000008825"/>
    </source>
</evidence>
<dbReference type="HOGENOM" id="CLU_031076_0_3_7"/>
<keyword evidence="2" id="KW-0964">Secreted</keyword>
<dbReference type="Pfam" id="PF03022">
    <property type="entry name" value="MRJP"/>
    <property type="match status" value="1"/>
</dbReference>
<accession>B5EHK4</accession>
<dbReference type="GO" id="GO:0005576">
    <property type="term" value="C:extracellular region"/>
    <property type="evidence" value="ECO:0007669"/>
    <property type="project" value="UniProtKB-SubCell"/>
</dbReference>
<organism evidence="3 4">
    <name type="scientific">Citrifermentans bemidjiense (strain ATCC BAA-1014 / DSM 16622 / JCM 12645 / Bem)</name>
    <name type="common">Geobacter bemidjiensis</name>
    <dbReference type="NCBI Taxonomy" id="404380"/>
    <lineage>
        <taxon>Bacteria</taxon>
        <taxon>Pseudomonadati</taxon>
        <taxon>Thermodesulfobacteriota</taxon>
        <taxon>Desulfuromonadia</taxon>
        <taxon>Geobacterales</taxon>
        <taxon>Geobacteraceae</taxon>
        <taxon>Citrifermentans</taxon>
    </lineage>
</organism>